<dbReference type="SUPFAM" id="SSF53474">
    <property type="entry name" value="alpha/beta-Hydrolases"/>
    <property type="match status" value="1"/>
</dbReference>
<name>A0A3P3VWY6_9MICO</name>
<proteinExistence type="predicted"/>
<sequence length="307" mass="34077">MAVADRFYTPKMDTSNDGFEVDWTEHVLPVEGIGVHIYEWLPAGRTKPHGLVHISHGAGEHARRYQHLVHDLIGAGYAVIAHDHLGHGRTGVAAFGLSDLGPGGIPAARRATREVIDWGKARYPGLPFIEVGHSWGSLLAQQLFAAEPLIFDAVVLSGTALALPGFINPGNYNAEWADDGHGMSWLTRDVNEVQKMIDDKYGFDIAQSSVWSIWGALQLLSLPPLPRRGRAARVPMLILTGDHDPLGFNGRSPRALAWAYEHVTRLKDVGFRLYPEARHEVYNELERDDTVRELLDWLAFRFESPSA</sequence>
<keyword evidence="3" id="KW-1185">Reference proteome</keyword>
<protein>
    <submittedName>
        <fullName evidence="2">Alpha/beta hydrolase</fullName>
    </submittedName>
</protein>
<dbReference type="Gene3D" id="3.40.50.1820">
    <property type="entry name" value="alpha/beta hydrolase"/>
    <property type="match status" value="1"/>
</dbReference>
<keyword evidence="2" id="KW-0378">Hydrolase</keyword>
<dbReference type="PANTHER" id="PTHR11614">
    <property type="entry name" value="PHOSPHOLIPASE-RELATED"/>
    <property type="match status" value="1"/>
</dbReference>
<dbReference type="EMBL" id="RQVS01000013">
    <property type="protein sequence ID" value="RRJ85969.1"/>
    <property type="molecule type" value="Genomic_DNA"/>
</dbReference>
<gene>
    <name evidence="2" type="ORF">EG850_10515</name>
</gene>
<feature type="domain" description="Serine aminopeptidase S33" evidence="1">
    <location>
        <begin position="47"/>
        <end position="286"/>
    </location>
</feature>
<dbReference type="InterPro" id="IPR029058">
    <property type="entry name" value="AB_hydrolase_fold"/>
</dbReference>
<evidence type="ECO:0000313" key="3">
    <source>
        <dbReference type="Proteomes" id="UP000274391"/>
    </source>
</evidence>
<accession>A0A3P3VWY6</accession>
<evidence type="ECO:0000259" key="1">
    <source>
        <dbReference type="Pfam" id="PF12146"/>
    </source>
</evidence>
<dbReference type="GO" id="GO:0016787">
    <property type="term" value="F:hydrolase activity"/>
    <property type="evidence" value="ECO:0007669"/>
    <property type="project" value="UniProtKB-KW"/>
</dbReference>
<dbReference type="RefSeq" id="WP_124973253.1">
    <property type="nucleotide sequence ID" value="NZ_RQVS01000013.1"/>
</dbReference>
<reference evidence="2 3" key="1">
    <citation type="submission" date="2018-11" db="EMBL/GenBank/DDBJ databases">
        <title>YIM 102482-1 draft genome.</title>
        <authorList>
            <person name="Li G."/>
            <person name="Jiang Y."/>
        </authorList>
    </citation>
    <scope>NUCLEOTIDE SEQUENCE [LARGE SCALE GENOMIC DNA]</scope>
    <source>
        <strain evidence="2 3">YIM 102482-1</strain>
    </source>
</reference>
<dbReference type="OrthoDB" id="9806902at2"/>
<evidence type="ECO:0000313" key="2">
    <source>
        <dbReference type="EMBL" id="RRJ85969.1"/>
    </source>
</evidence>
<dbReference type="Pfam" id="PF12146">
    <property type="entry name" value="Hydrolase_4"/>
    <property type="match status" value="1"/>
</dbReference>
<dbReference type="AlphaFoldDB" id="A0A3P3VWY6"/>
<organism evidence="2 3">
    <name type="scientific">Gulosibacter macacae</name>
    <dbReference type="NCBI Taxonomy" id="2488791"/>
    <lineage>
        <taxon>Bacteria</taxon>
        <taxon>Bacillati</taxon>
        <taxon>Actinomycetota</taxon>
        <taxon>Actinomycetes</taxon>
        <taxon>Micrococcales</taxon>
        <taxon>Microbacteriaceae</taxon>
        <taxon>Gulosibacter</taxon>
    </lineage>
</organism>
<dbReference type="InterPro" id="IPR051044">
    <property type="entry name" value="MAG_DAG_Lipase"/>
</dbReference>
<dbReference type="Proteomes" id="UP000274391">
    <property type="component" value="Unassembled WGS sequence"/>
</dbReference>
<comment type="caution">
    <text evidence="2">The sequence shown here is derived from an EMBL/GenBank/DDBJ whole genome shotgun (WGS) entry which is preliminary data.</text>
</comment>
<dbReference type="InterPro" id="IPR022742">
    <property type="entry name" value="Hydrolase_4"/>
</dbReference>